<evidence type="ECO:0000256" key="4">
    <source>
        <dbReference type="ARBA" id="ARBA00022519"/>
    </source>
</evidence>
<dbReference type="Proteomes" id="UP000001880">
    <property type="component" value="Chromosome"/>
</dbReference>
<evidence type="ECO:0000256" key="2">
    <source>
        <dbReference type="ARBA" id="ARBA00010358"/>
    </source>
</evidence>
<dbReference type="GO" id="GO:0005886">
    <property type="term" value="C:plasma membrane"/>
    <property type="evidence" value="ECO:0007669"/>
    <property type="project" value="UniProtKB-SubCell"/>
</dbReference>
<name>D0LT02_HALO1</name>
<evidence type="ECO:0000256" key="9">
    <source>
        <dbReference type="ARBA" id="ARBA00023136"/>
    </source>
</evidence>
<dbReference type="STRING" id="502025.Hoch_6672"/>
<dbReference type="GO" id="GO:0016042">
    <property type="term" value="P:lipid catabolic process"/>
    <property type="evidence" value="ECO:0007669"/>
    <property type="project" value="UniProtKB-KW"/>
</dbReference>
<protein>
    <recommendedName>
        <fullName evidence="11">Lipase helper protein</fullName>
    </recommendedName>
    <alternativeName>
        <fullName evidence="12">Lipase modulator</fullName>
    </alternativeName>
</protein>
<evidence type="ECO:0000256" key="5">
    <source>
        <dbReference type="ARBA" id="ARBA00022692"/>
    </source>
</evidence>
<evidence type="ECO:0000256" key="7">
    <source>
        <dbReference type="ARBA" id="ARBA00022989"/>
    </source>
</evidence>
<evidence type="ECO:0000256" key="11">
    <source>
        <dbReference type="ARBA" id="ARBA00030948"/>
    </source>
</evidence>
<gene>
    <name evidence="13" type="ordered locus">Hoch_6672</name>
</gene>
<dbReference type="EMBL" id="CP001804">
    <property type="protein sequence ID" value="ACY19138.1"/>
    <property type="molecule type" value="Genomic_DNA"/>
</dbReference>
<organism evidence="13 14">
    <name type="scientific">Haliangium ochraceum (strain DSM 14365 / JCM 11303 / SMP-2)</name>
    <dbReference type="NCBI Taxonomy" id="502025"/>
    <lineage>
        <taxon>Bacteria</taxon>
        <taxon>Pseudomonadati</taxon>
        <taxon>Myxococcota</taxon>
        <taxon>Polyangia</taxon>
        <taxon>Haliangiales</taxon>
        <taxon>Kofleriaceae</taxon>
        <taxon>Haliangium</taxon>
    </lineage>
</organism>
<evidence type="ECO:0000313" key="13">
    <source>
        <dbReference type="EMBL" id="ACY19138.1"/>
    </source>
</evidence>
<evidence type="ECO:0000313" key="14">
    <source>
        <dbReference type="Proteomes" id="UP000001880"/>
    </source>
</evidence>
<keyword evidence="10" id="KW-0143">Chaperone</keyword>
<comment type="subcellular location">
    <subcellularLocation>
        <location evidence="1">Cell inner membrane</location>
        <topology evidence="1">Single-pass membrane protein</topology>
        <orientation evidence="1">Periplasmic side</orientation>
    </subcellularLocation>
</comment>
<sequence length="344" mass="38701">MRTSILLAVAVVGAIIALLAWRDGGTPSQAEVATVASSPAASENAAAEPAAALARGEQPSLAPAVDPELVAALRDEYGAHIGHASMQMRMIEALMRYFQQRFPDAWREHLLAAVRAAFPDHYDEIVALLDARLEYEMWVEDSRDSMSALSREDKREAVRAAREQMFGRERAEALWASQYKSQALGDALSAIDTQQGASIGDRLDMYRDSLEDVYGDDVDGFLERHRHQAMSRFFDMNSVQRELAAMPAEERRAQMREVRAGMGLDDDALSRWDQLDEQRDERWSAGAQYMDERAQLAAELSGDALEARVHELRVEYFGELAETLRSEEQSGYFRFDDERVYGRN</sequence>
<keyword evidence="7" id="KW-1133">Transmembrane helix</keyword>
<dbReference type="GO" id="GO:0051082">
    <property type="term" value="F:unfolded protein binding"/>
    <property type="evidence" value="ECO:0007669"/>
    <property type="project" value="InterPro"/>
</dbReference>
<keyword evidence="6" id="KW-0442">Lipid degradation</keyword>
<keyword evidence="14" id="KW-1185">Reference proteome</keyword>
<dbReference type="KEGG" id="hoh:Hoch_6672"/>
<evidence type="ECO:0000256" key="3">
    <source>
        <dbReference type="ARBA" id="ARBA00022475"/>
    </source>
</evidence>
<keyword evidence="8" id="KW-0443">Lipid metabolism</keyword>
<dbReference type="GO" id="GO:0006457">
    <property type="term" value="P:protein folding"/>
    <property type="evidence" value="ECO:0007669"/>
    <property type="project" value="InterPro"/>
</dbReference>
<dbReference type="OrthoDB" id="5381577at2"/>
<dbReference type="Pfam" id="PF03280">
    <property type="entry name" value="Lipase_chap"/>
    <property type="match status" value="1"/>
</dbReference>
<evidence type="ECO:0000256" key="8">
    <source>
        <dbReference type="ARBA" id="ARBA00023098"/>
    </source>
</evidence>
<dbReference type="eggNOG" id="ENOG5030VG1">
    <property type="taxonomic scope" value="Bacteria"/>
</dbReference>
<comment type="similarity">
    <text evidence="2">Belongs to the lipase chaperone family.</text>
</comment>
<keyword evidence="3" id="KW-1003">Cell membrane</keyword>
<dbReference type="SUPFAM" id="SSF158855">
    <property type="entry name" value="Lipase chaperone-like"/>
    <property type="match status" value="1"/>
</dbReference>
<evidence type="ECO:0000256" key="1">
    <source>
        <dbReference type="ARBA" id="ARBA00004383"/>
    </source>
</evidence>
<dbReference type="RefSeq" id="WP_012831730.1">
    <property type="nucleotide sequence ID" value="NC_013440.1"/>
</dbReference>
<keyword evidence="5" id="KW-0812">Transmembrane</keyword>
<dbReference type="AlphaFoldDB" id="D0LT02"/>
<dbReference type="InterPro" id="IPR004961">
    <property type="entry name" value="Lipase_chaperone"/>
</dbReference>
<accession>D0LT02</accession>
<keyword evidence="9" id="KW-0472">Membrane</keyword>
<evidence type="ECO:0000256" key="10">
    <source>
        <dbReference type="ARBA" id="ARBA00023186"/>
    </source>
</evidence>
<keyword evidence="4" id="KW-0997">Cell inner membrane</keyword>
<evidence type="ECO:0000256" key="6">
    <source>
        <dbReference type="ARBA" id="ARBA00022963"/>
    </source>
</evidence>
<reference evidence="13 14" key="1">
    <citation type="journal article" date="2010" name="Stand. Genomic Sci.">
        <title>Complete genome sequence of Haliangium ochraceum type strain (SMP-2).</title>
        <authorList>
            <consortium name="US DOE Joint Genome Institute (JGI-PGF)"/>
            <person name="Ivanova N."/>
            <person name="Daum C."/>
            <person name="Lang E."/>
            <person name="Abt B."/>
            <person name="Kopitz M."/>
            <person name="Saunders E."/>
            <person name="Lapidus A."/>
            <person name="Lucas S."/>
            <person name="Glavina Del Rio T."/>
            <person name="Nolan M."/>
            <person name="Tice H."/>
            <person name="Copeland A."/>
            <person name="Cheng J.F."/>
            <person name="Chen F."/>
            <person name="Bruce D."/>
            <person name="Goodwin L."/>
            <person name="Pitluck S."/>
            <person name="Mavromatis K."/>
            <person name="Pati A."/>
            <person name="Mikhailova N."/>
            <person name="Chen A."/>
            <person name="Palaniappan K."/>
            <person name="Land M."/>
            <person name="Hauser L."/>
            <person name="Chang Y.J."/>
            <person name="Jeffries C.D."/>
            <person name="Detter J.C."/>
            <person name="Brettin T."/>
            <person name="Rohde M."/>
            <person name="Goker M."/>
            <person name="Bristow J."/>
            <person name="Markowitz V."/>
            <person name="Eisen J.A."/>
            <person name="Hugenholtz P."/>
            <person name="Kyrpides N.C."/>
            <person name="Klenk H.P."/>
        </authorList>
    </citation>
    <scope>NUCLEOTIDE SEQUENCE [LARGE SCALE GENOMIC DNA]</scope>
    <source>
        <strain evidence="14">DSM 14365 / CIP 107738 / JCM 11303 / AJ 13395 / SMP-2</strain>
    </source>
</reference>
<dbReference type="HOGENOM" id="CLU_066623_0_0_7"/>
<proteinExistence type="inferred from homology"/>
<evidence type="ECO:0000256" key="12">
    <source>
        <dbReference type="ARBA" id="ARBA00031542"/>
    </source>
</evidence>